<evidence type="ECO:0008006" key="8">
    <source>
        <dbReference type="Google" id="ProtNLM"/>
    </source>
</evidence>
<keyword evidence="2" id="KW-0175">Coiled coil</keyword>
<evidence type="ECO:0000313" key="7">
    <source>
        <dbReference type="Proteomes" id="UP000285146"/>
    </source>
</evidence>
<dbReference type="PANTHER" id="PTHR10039:SF5">
    <property type="entry name" value="NACHT DOMAIN-CONTAINING PROTEIN"/>
    <property type="match status" value="1"/>
</dbReference>
<dbReference type="InterPro" id="IPR056693">
    <property type="entry name" value="DUF7791"/>
</dbReference>
<reference evidence="6 7" key="1">
    <citation type="submission" date="2015-09" db="EMBL/GenBank/DDBJ databases">
        <title>Host preference determinants of Valsa canker pathogens revealed by comparative genomics.</title>
        <authorList>
            <person name="Yin Z."/>
            <person name="Huang L."/>
        </authorList>
    </citation>
    <scope>NUCLEOTIDE SEQUENCE [LARGE SCALE GENOMIC DNA]</scope>
    <source>
        <strain evidence="6 7">SXYLt</strain>
    </source>
</reference>
<dbReference type="STRING" id="1230097.A0A423W597"/>
<keyword evidence="1" id="KW-0677">Repeat</keyword>
<dbReference type="OrthoDB" id="4561491at2759"/>
<name>A0A423W597_9PEZI</name>
<feature type="domain" description="DUF7791" evidence="5">
    <location>
        <begin position="1070"/>
        <end position="1221"/>
    </location>
</feature>
<evidence type="ECO:0000259" key="4">
    <source>
        <dbReference type="Pfam" id="PF24883"/>
    </source>
</evidence>
<dbReference type="InterPro" id="IPR027417">
    <property type="entry name" value="P-loop_NTPase"/>
</dbReference>
<feature type="coiled-coil region" evidence="2">
    <location>
        <begin position="158"/>
        <end position="319"/>
    </location>
</feature>
<protein>
    <recommendedName>
        <fullName evidence="8">NACHT domain-containing protein</fullName>
    </recommendedName>
</protein>
<dbReference type="EMBL" id="LKEB01000061">
    <property type="protein sequence ID" value="ROV98495.1"/>
    <property type="molecule type" value="Genomic_DNA"/>
</dbReference>
<dbReference type="SUPFAM" id="SSF52540">
    <property type="entry name" value="P-loop containing nucleoside triphosphate hydrolases"/>
    <property type="match status" value="1"/>
</dbReference>
<evidence type="ECO:0000256" key="2">
    <source>
        <dbReference type="SAM" id="Coils"/>
    </source>
</evidence>
<dbReference type="InterPro" id="IPR056884">
    <property type="entry name" value="NPHP3-like_N"/>
</dbReference>
<evidence type="ECO:0000259" key="5">
    <source>
        <dbReference type="Pfam" id="PF25053"/>
    </source>
</evidence>
<accession>A0A423W597</accession>
<dbReference type="InParanoid" id="A0A423W597"/>
<evidence type="ECO:0000256" key="3">
    <source>
        <dbReference type="SAM" id="MobiDB-lite"/>
    </source>
</evidence>
<comment type="caution">
    <text evidence="6">The sequence shown here is derived from an EMBL/GenBank/DDBJ whole genome shotgun (WGS) entry which is preliminary data.</text>
</comment>
<sequence length="1558" mass="177272">MHCDEHIPCGKSGQGCRQLAAPRTQFCFNHKCILEGPNCHQAKFDIYNQDAKYCSSHECAVDRCHHQAETPGGYCAGHGCSHRSCNKLRSGPSLYCHDHCCRQESCWHEAAHKNAFCRSHACIEPGCREPRLGGRDHIHQCLLHWTREVRDDAASEVGHEHARRQAELEEQLRDLERRERARLEREREARRVQEQRERAAEEARLRRIAEQQRAMEERQRRQAEDERVQREVAQRLAEEEERRETERLRRLAEERRVAEEERRRRHAEEERVRRVVAQRLAEEEERIETERLRREAEERRVAEENRQREEREARIAQEAATRERVRIAREQRQEREREGDRRQREMLERLRIVREREEDEARLAREREGSGAGGWQHVHAPRRLEMDPFSAIGAASAILSFVQFSWELFSGAQEIYKSADGSTVENAHISNVIRDVQEVADGIDCDNIGNSKHEKALKRLASECTDLSEDLLGILKKLKRTDGNPKWNSFRATWKSLWEREEIASIRERLSDLRSEIILRLTAMLGDQNSSIIIKLDGLVNSQAHDCDARVDDLKKVREALNSALQNNKGLADLQIAVEENGTAMMEQTITLDEIKYGLDKLQHLTRAIPLEKRILEHVYYRAMFDRKEAIQDAAEGTYEWLLESEDEGPSDVDESSDDDETSESNVGFGIHEASDNDALLDHDEASDHGAVSDYVADPGYNAAPNIADDSGIGKSLESDDASEYKPESTYDVAYDVDSLDDTGTTEASNALKYTRASVTDDNFEYEMISEANQRDERQLARNKLNSWLRSGSGIFHISGKAGSGKSTLTKMITKSARTRTKLESWAGARKLVTSDHYFWSTGSEIEKSYEGLYRSILYDVLRQCPSLIPKVFPQQWKGLGDSTSTTAAERISVDQSRFLPSDIRHAFDLLLSHQLDDQYRICLMIDGLDEFCGESYDHRQLAESVTRWSGRSNVKCLLSSRPYPEFIETFPEDTRLYLHKINQYDICRFSSHMFQTDRHFYRVRPFLKEIVFEVVERSEGVFLWAVLVVRVLLGAAVWESKDTIFDKLKQLPSQLEELYEKLLGTLSKFDRERAKRIFLLAMYDPPAAYKYYYLGPMHSIVRRGLELSSFALSWLDNLKDPSFPSARTCQVRKDELQQRCKEAEQRVVALTKGLLEITIADGEEPGSAKILERHFQFMHRSVADYLESSDLLTSNPDFNIPEAYTRLRVAETMTFDAITRSETLDIYFAQISRPDDVGTMASVQILGQLREVSGRFPPSLVQDIVCPEQPRPDWNVEIDLRPASFVHWAAYEGHADYVISRMSDDWDAQPLDSGLNLLLSVVLGDRPDADLARSLLTHGFHSQDQIRLYNSISDFEPTASIWMIALIKFLSPSYFGLGKTPSGVLSGIICLFIVEGADTDVVVKYIRDSVTYYFSLKDILREVFVRRPSEYRDTFEEMERRCMLPGSNKAEVLDGDSMPYWAQKRIPGIGTIISITAMQPVKMLAVLAIATAVSAGPIAYAICQAGCASIVTACYAAAGATFGTVAAPAAPAAILGCNSAFGTCQAACAVVALAPTL</sequence>
<feature type="compositionally biased region" description="Acidic residues" evidence="3">
    <location>
        <begin position="644"/>
        <end position="663"/>
    </location>
</feature>
<organism evidence="6 7">
    <name type="scientific">Cytospora leucostoma</name>
    <dbReference type="NCBI Taxonomy" id="1230097"/>
    <lineage>
        <taxon>Eukaryota</taxon>
        <taxon>Fungi</taxon>
        <taxon>Dikarya</taxon>
        <taxon>Ascomycota</taxon>
        <taxon>Pezizomycotina</taxon>
        <taxon>Sordariomycetes</taxon>
        <taxon>Sordariomycetidae</taxon>
        <taxon>Diaporthales</taxon>
        <taxon>Cytosporaceae</taxon>
        <taxon>Cytospora</taxon>
    </lineage>
</organism>
<dbReference type="PANTHER" id="PTHR10039">
    <property type="entry name" value="AMELOGENIN"/>
    <property type="match status" value="1"/>
</dbReference>
<gene>
    <name evidence="6" type="ORF">VPNG_08559</name>
</gene>
<dbReference type="Gene3D" id="3.40.50.300">
    <property type="entry name" value="P-loop containing nucleotide triphosphate hydrolases"/>
    <property type="match status" value="1"/>
</dbReference>
<dbReference type="Pfam" id="PF24883">
    <property type="entry name" value="NPHP3_N"/>
    <property type="match status" value="1"/>
</dbReference>
<feature type="coiled-coil region" evidence="2">
    <location>
        <begin position="1127"/>
        <end position="1154"/>
    </location>
</feature>
<keyword evidence="7" id="KW-1185">Reference proteome</keyword>
<feature type="domain" description="Nephrocystin 3-like N-terminal" evidence="4">
    <location>
        <begin position="781"/>
        <end position="962"/>
    </location>
</feature>
<dbReference type="Proteomes" id="UP000285146">
    <property type="component" value="Unassembled WGS sequence"/>
</dbReference>
<feature type="region of interest" description="Disordered" evidence="3">
    <location>
        <begin position="644"/>
        <end position="670"/>
    </location>
</feature>
<proteinExistence type="predicted"/>
<evidence type="ECO:0000313" key="6">
    <source>
        <dbReference type="EMBL" id="ROV98495.1"/>
    </source>
</evidence>
<feature type="region of interest" description="Disordered" evidence="3">
    <location>
        <begin position="706"/>
        <end position="727"/>
    </location>
</feature>
<dbReference type="Pfam" id="PF25053">
    <property type="entry name" value="DUF7791"/>
    <property type="match status" value="1"/>
</dbReference>
<evidence type="ECO:0000256" key="1">
    <source>
        <dbReference type="ARBA" id="ARBA00022737"/>
    </source>
</evidence>